<proteinExistence type="predicted"/>
<dbReference type="PROSITE" id="PS01180">
    <property type="entry name" value="CUB"/>
    <property type="match status" value="1"/>
</dbReference>
<dbReference type="PANTHER" id="PTHR24251">
    <property type="entry name" value="OVOCHYMASE-RELATED"/>
    <property type="match status" value="1"/>
</dbReference>
<evidence type="ECO:0000313" key="8">
    <source>
        <dbReference type="Proteomes" id="UP001159428"/>
    </source>
</evidence>
<keyword evidence="8" id="KW-1185">Reference proteome</keyword>
<feature type="domain" description="CUB" evidence="4">
    <location>
        <begin position="285"/>
        <end position="398"/>
    </location>
</feature>
<gene>
    <name evidence="7" type="ORF">PMEA_00006047</name>
</gene>
<dbReference type="InterPro" id="IPR035914">
    <property type="entry name" value="Sperma_CUB_dom_sf"/>
</dbReference>
<keyword evidence="1" id="KW-0677">Repeat</keyword>
<organism evidence="7 8">
    <name type="scientific">Pocillopora meandrina</name>
    <dbReference type="NCBI Taxonomy" id="46732"/>
    <lineage>
        <taxon>Eukaryota</taxon>
        <taxon>Metazoa</taxon>
        <taxon>Cnidaria</taxon>
        <taxon>Anthozoa</taxon>
        <taxon>Hexacorallia</taxon>
        <taxon>Scleractinia</taxon>
        <taxon>Astrocoeniina</taxon>
        <taxon>Pocilloporidae</taxon>
        <taxon>Pocillopora</taxon>
    </lineage>
</organism>
<name>A0AAU9WJ24_9CNID</name>
<evidence type="ECO:0000256" key="2">
    <source>
        <dbReference type="ARBA" id="ARBA00023157"/>
    </source>
</evidence>
<reference evidence="7 8" key="1">
    <citation type="submission" date="2022-05" db="EMBL/GenBank/DDBJ databases">
        <authorList>
            <consortium name="Genoscope - CEA"/>
            <person name="William W."/>
        </authorList>
    </citation>
    <scope>NUCLEOTIDE SEQUENCE [LARGE SCALE GENOMIC DNA]</scope>
</reference>
<dbReference type="CDD" id="cd00041">
    <property type="entry name" value="CUB"/>
    <property type="match status" value="1"/>
</dbReference>
<dbReference type="Pfam" id="PF00629">
    <property type="entry name" value="MAM"/>
    <property type="match status" value="1"/>
</dbReference>
<evidence type="ECO:0000256" key="1">
    <source>
        <dbReference type="ARBA" id="ARBA00022737"/>
    </source>
</evidence>
<sequence length="449" mass="50076">MKLADFPEESALGINLNSTITVTVLEEEWKVPSFVADQEWHHVCLTWSSFGGLLKVFVDGLKLVSKSDSSIDALDIRGRGRLTVNCPDVKKSAKVDACGRISDLNLWEGALDEGEIQRMSLGCGMRDGDLMAWRSMTSGVIGDAHVHYNTSACRDVTGDRLAAYSLSSNITTEQARVWSPWYNRSADGYGRCLKFRYMILGVGNNNLRLYQIMGNNSRGSPIWQGDSTGDDTWQYGQVSVTGITEHQLIFEGNLEDQTGFISIEALYLINGYCSPEPEAAARRACRELFTDKTGVITSPYYPGYYANDSWCEWLVFAAFGHVIRLEFFYFQLEATGPQCLNDYVKVFDGNSTYSASLGRFCGHTHPAMLESSSNNLLVVFKSDNKEVRTGFKAIYDMRKGKRDKCKMKPDCPVGCTCYITKGPPSQYVLEGADYMESIPWNLSSLTTVL</sequence>
<dbReference type="Gene3D" id="2.60.120.290">
    <property type="entry name" value="Spermadhesin, CUB domain"/>
    <property type="match status" value="1"/>
</dbReference>
<dbReference type="Pfam" id="PF00431">
    <property type="entry name" value="CUB"/>
    <property type="match status" value="1"/>
</dbReference>
<dbReference type="PROSITE" id="PS00289">
    <property type="entry name" value="PTX_1"/>
    <property type="match status" value="1"/>
</dbReference>
<evidence type="ECO:0000259" key="5">
    <source>
        <dbReference type="PROSITE" id="PS50060"/>
    </source>
</evidence>
<dbReference type="Gene3D" id="2.60.120.200">
    <property type="match status" value="2"/>
</dbReference>
<dbReference type="SUPFAM" id="SSF49854">
    <property type="entry name" value="Spermadhesin, CUB domain"/>
    <property type="match status" value="1"/>
</dbReference>
<keyword evidence="2" id="KW-1015">Disulfide bond</keyword>
<dbReference type="FunFam" id="2.60.120.290:FF:000068">
    <property type="entry name" value="Metalloendopeptidase"/>
    <property type="match status" value="1"/>
</dbReference>
<accession>A0AAU9WJ24</accession>
<comment type="caution">
    <text evidence="7">The sequence shown here is derived from an EMBL/GenBank/DDBJ whole genome shotgun (WGS) entry which is preliminary data.</text>
</comment>
<protein>
    <submittedName>
        <fullName evidence="7">Uncharacterized protein</fullName>
    </submittedName>
</protein>
<dbReference type="SMART" id="SM00042">
    <property type="entry name" value="CUB"/>
    <property type="match status" value="1"/>
</dbReference>
<dbReference type="Proteomes" id="UP001159428">
    <property type="component" value="Unassembled WGS sequence"/>
</dbReference>
<dbReference type="InterPro" id="IPR001759">
    <property type="entry name" value="PTX_dom"/>
</dbReference>
<comment type="caution">
    <text evidence="3">Lacks conserved residue(s) required for the propagation of feature annotation.</text>
</comment>
<dbReference type="PANTHER" id="PTHR24251:SF30">
    <property type="entry name" value="MEMBRANE FRIZZLED-RELATED PROTEIN"/>
    <property type="match status" value="1"/>
</dbReference>
<dbReference type="InterPro" id="IPR000998">
    <property type="entry name" value="MAM_dom"/>
</dbReference>
<dbReference type="PROSITE" id="PS50060">
    <property type="entry name" value="MAM_2"/>
    <property type="match status" value="1"/>
</dbReference>
<feature type="domain" description="Pentraxin (PTX)" evidence="6">
    <location>
        <begin position="1"/>
        <end position="153"/>
    </location>
</feature>
<dbReference type="InterPro" id="IPR000859">
    <property type="entry name" value="CUB_dom"/>
</dbReference>
<evidence type="ECO:0000259" key="4">
    <source>
        <dbReference type="PROSITE" id="PS01180"/>
    </source>
</evidence>
<dbReference type="GO" id="GO:0016020">
    <property type="term" value="C:membrane"/>
    <property type="evidence" value="ECO:0007669"/>
    <property type="project" value="InterPro"/>
</dbReference>
<evidence type="ECO:0000313" key="7">
    <source>
        <dbReference type="EMBL" id="CAH3114080.1"/>
    </source>
</evidence>
<dbReference type="InterPro" id="IPR030476">
    <property type="entry name" value="Pentaxin_CS"/>
</dbReference>
<evidence type="ECO:0000256" key="3">
    <source>
        <dbReference type="PROSITE-ProRule" id="PRU00059"/>
    </source>
</evidence>
<dbReference type="SUPFAM" id="SSF49899">
    <property type="entry name" value="Concanavalin A-like lectins/glucanases"/>
    <property type="match status" value="2"/>
</dbReference>
<dbReference type="InterPro" id="IPR013320">
    <property type="entry name" value="ConA-like_dom_sf"/>
</dbReference>
<feature type="domain" description="MAM" evidence="5">
    <location>
        <begin position="111"/>
        <end position="275"/>
    </location>
</feature>
<dbReference type="EMBL" id="CALNXJ010000014">
    <property type="protein sequence ID" value="CAH3114080.1"/>
    <property type="molecule type" value="Genomic_DNA"/>
</dbReference>
<evidence type="ECO:0000259" key="6">
    <source>
        <dbReference type="PROSITE" id="PS51828"/>
    </source>
</evidence>
<dbReference type="AlphaFoldDB" id="A0AAU9WJ24"/>
<dbReference type="PROSITE" id="PS51828">
    <property type="entry name" value="PTX_2"/>
    <property type="match status" value="1"/>
</dbReference>